<feature type="compositionally biased region" description="Acidic residues" evidence="1">
    <location>
        <begin position="43"/>
        <end position="52"/>
    </location>
</feature>
<dbReference type="PROSITE" id="PS51257">
    <property type="entry name" value="PROKAR_LIPOPROTEIN"/>
    <property type="match status" value="1"/>
</dbReference>
<accession>A0A9D1SE49</accession>
<evidence type="ECO:0008006" key="4">
    <source>
        <dbReference type="Google" id="ProtNLM"/>
    </source>
</evidence>
<name>A0A9D1SE49_9FIRM</name>
<reference evidence="2" key="2">
    <citation type="journal article" date="2021" name="PeerJ">
        <title>Extensive microbial diversity within the chicken gut microbiome revealed by metagenomics and culture.</title>
        <authorList>
            <person name="Gilroy R."/>
            <person name="Ravi A."/>
            <person name="Getino M."/>
            <person name="Pursley I."/>
            <person name="Horton D.L."/>
            <person name="Alikhan N.F."/>
            <person name="Baker D."/>
            <person name="Gharbi K."/>
            <person name="Hall N."/>
            <person name="Watson M."/>
            <person name="Adriaenssens E.M."/>
            <person name="Foster-Nyarko E."/>
            <person name="Jarju S."/>
            <person name="Secka A."/>
            <person name="Antonio M."/>
            <person name="Oren A."/>
            <person name="Chaudhuri R.R."/>
            <person name="La Ragione R."/>
            <person name="Hildebrand F."/>
            <person name="Pallen M.J."/>
        </authorList>
    </citation>
    <scope>NUCLEOTIDE SEQUENCE</scope>
    <source>
        <strain evidence="2">USAMLcec3-3695</strain>
    </source>
</reference>
<proteinExistence type="predicted"/>
<evidence type="ECO:0000313" key="3">
    <source>
        <dbReference type="Proteomes" id="UP000824109"/>
    </source>
</evidence>
<gene>
    <name evidence="2" type="ORF">IAA61_00580</name>
</gene>
<dbReference type="AlphaFoldDB" id="A0A9D1SE49"/>
<dbReference type="EMBL" id="DVNB01000008">
    <property type="protein sequence ID" value="HIU56288.1"/>
    <property type="molecule type" value="Genomic_DNA"/>
</dbReference>
<dbReference type="Proteomes" id="UP000824109">
    <property type="component" value="Unassembled WGS sequence"/>
</dbReference>
<feature type="region of interest" description="Disordered" evidence="1">
    <location>
        <begin position="30"/>
        <end position="61"/>
    </location>
</feature>
<reference evidence="2" key="1">
    <citation type="submission" date="2020-10" db="EMBL/GenBank/DDBJ databases">
        <authorList>
            <person name="Gilroy R."/>
        </authorList>
    </citation>
    <scope>NUCLEOTIDE SEQUENCE</scope>
    <source>
        <strain evidence="2">USAMLcec3-3695</strain>
    </source>
</reference>
<evidence type="ECO:0000313" key="2">
    <source>
        <dbReference type="EMBL" id="HIU56288.1"/>
    </source>
</evidence>
<sequence length="237" mass="26078">MKKFIYAITAAAILFTASGCSKDDEEESYADKLVSGEVQPDVEYSDTDDTAEEQNTSEPMRMNDNNALATEEAAETTVNLGITDAEMAGYIDQAAEEYSSFEFQSIGNADFFLDRNLRMAASVRDHELSNVYAANILTSFTNDSMKMSYDTDGQTVSGEYYVYTVSDEIKTTPNGHEYTYVAYGDQPITSAETEGTIGVISRVKLPESVDMGDAAADSYVFLIETSNPGVYELFKEE</sequence>
<organism evidence="2 3">
    <name type="scientific">Candidatus Ornithomonoglobus merdipullorum</name>
    <dbReference type="NCBI Taxonomy" id="2840895"/>
    <lineage>
        <taxon>Bacteria</taxon>
        <taxon>Bacillati</taxon>
        <taxon>Bacillota</taxon>
        <taxon>Clostridia</taxon>
        <taxon>Candidatus Ornithomonoglobus</taxon>
    </lineage>
</organism>
<protein>
    <recommendedName>
        <fullName evidence="4">Lipoprotein</fullName>
    </recommendedName>
</protein>
<evidence type="ECO:0000256" key="1">
    <source>
        <dbReference type="SAM" id="MobiDB-lite"/>
    </source>
</evidence>
<comment type="caution">
    <text evidence="2">The sequence shown here is derived from an EMBL/GenBank/DDBJ whole genome shotgun (WGS) entry which is preliminary data.</text>
</comment>